<gene>
    <name evidence="2" type="ORF">C479_13368</name>
</gene>
<evidence type="ECO:0008006" key="4">
    <source>
        <dbReference type="Google" id="ProtNLM"/>
    </source>
</evidence>
<dbReference type="Pfam" id="PF08939">
    <property type="entry name" value="Bles03"/>
    <property type="match status" value="1"/>
</dbReference>
<comment type="similarity">
    <text evidence="1">Belongs to the UPF0696 family.</text>
</comment>
<dbReference type="InterPro" id="IPR015034">
    <property type="entry name" value="Bles03"/>
</dbReference>
<dbReference type="InterPro" id="IPR023398">
    <property type="entry name" value="TIF_eIF4e-like"/>
</dbReference>
<dbReference type="OrthoDB" id="318166at2157"/>
<name>M0BBN6_9EURY</name>
<proteinExistence type="inferred from homology"/>
<keyword evidence="3" id="KW-1185">Reference proteome</keyword>
<dbReference type="EMBL" id="AOIQ01000021">
    <property type="protein sequence ID" value="ELZ08331.1"/>
    <property type="molecule type" value="Genomic_DNA"/>
</dbReference>
<dbReference type="STRING" id="1227490.C479_13368"/>
<dbReference type="RefSeq" id="WP_007703537.1">
    <property type="nucleotide sequence ID" value="NZ_AOIQ01000021.1"/>
</dbReference>
<organism evidence="2 3">
    <name type="scientific">Halovivax asiaticus JCM 14624</name>
    <dbReference type="NCBI Taxonomy" id="1227490"/>
    <lineage>
        <taxon>Archaea</taxon>
        <taxon>Methanobacteriati</taxon>
        <taxon>Methanobacteriota</taxon>
        <taxon>Stenosarchaea group</taxon>
        <taxon>Halobacteria</taxon>
        <taxon>Halobacteriales</taxon>
        <taxon>Natrialbaceae</taxon>
        <taxon>Halovivax</taxon>
    </lineage>
</organism>
<reference evidence="2 3" key="1">
    <citation type="journal article" date="2014" name="PLoS Genet.">
        <title>Phylogenetically driven sequencing of extremely halophilic archaea reveals strategies for static and dynamic osmo-response.</title>
        <authorList>
            <person name="Becker E.A."/>
            <person name="Seitzer P.M."/>
            <person name="Tritt A."/>
            <person name="Larsen D."/>
            <person name="Krusor M."/>
            <person name="Yao A.I."/>
            <person name="Wu D."/>
            <person name="Madern D."/>
            <person name="Eisen J.A."/>
            <person name="Darling A.E."/>
            <person name="Facciotti M.T."/>
        </authorList>
    </citation>
    <scope>NUCLEOTIDE SEQUENCE [LARGE SCALE GENOMIC DNA]</scope>
    <source>
        <strain evidence="2 3">JCM 14624</strain>
    </source>
</reference>
<dbReference type="AlphaFoldDB" id="M0BBN6"/>
<evidence type="ECO:0000313" key="2">
    <source>
        <dbReference type="EMBL" id="ELZ08331.1"/>
    </source>
</evidence>
<comment type="caution">
    <text evidence="2">The sequence shown here is derived from an EMBL/GenBank/DDBJ whole genome shotgun (WGS) entry which is preliminary data.</text>
</comment>
<protein>
    <recommendedName>
        <fullName evidence="4">DUF1917 domain-containing protein</fullName>
    </recommendedName>
</protein>
<evidence type="ECO:0000256" key="1">
    <source>
        <dbReference type="ARBA" id="ARBA00010568"/>
    </source>
</evidence>
<dbReference type="PANTHER" id="PTHR31977">
    <property type="entry name" value="UPF0696 PROTEIN C11ORF68"/>
    <property type="match status" value="1"/>
</dbReference>
<accession>M0BBN6</accession>
<dbReference type="Proteomes" id="UP000011560">
    <property type="component" value="Unassembled WGS sequence"/>
</dbReference>
<dbReference type="PANTHER" id="PTHR31977:SF1">
    <property type="entry name" value="UPF0696 PROTEIN C11ORF68"/>
    <property type="match status" value="1"/>
</dbReference>
<evidence type="ECO:0000313" key="3">
    <source>
        <dbReference type="Proteomes" id="UP000011560"/>
    </source>
</evidence>
<dbReference type="SUPFAM" id="SSF55418">
    <property type="entry name" value="eIF4e-like"/>
    <property type="match status" value="1"/>
</dbReference>
<sequence length="176" mass="20459">MAGTHPPSEEVEQYWIYAQGDRQDYYEAHDVLKQKDMTANDIPESDNDTVRELDEEALQHDSPTSLSGKWNVFLKPAEIDDVWGYVTELVKENEIYSAKVTAKYGREEENRGNHVIVVYTPNYFDKEDVFRVRELLRNKCGIEETLYYKPDIYTRKGIYADTAQERGLPGASRYFG</sequence>
<dbReference type="Gene3D" id="3.30.760.10">
    <property type="entry name" value="RNA Cap, Translation Initiation Factor Eif4e"/>
    <property type="match status" value="1"/>
</dbReference>